<accession>A0A0N4Y183</accession>
<protein>
    <submittedName>
        <fullName evidence="4">WD_REPEATS_REGION domain-containing protein</fullName>
    </submittedName>
</protein>
<dbReference type="GO" id="GO:0006367">
    <property type="term" value="P:transcription initiation at RNA polymerase II promoter"/>
    <property type="evidence" value="ECO:0007669"/>
    <property type="project" value="TreeGrafter"/>
</dbReference>
<dbReference type="AlphaFoldDB" id="A0A0N4Y183"/>
<dbReference type="InterPro" id="IPR036322">
    <property type="entry name" value="WD40_repeat_dom_sf"/>
</dbReference>
<keyword evidence="1" id="KW-0853">WD repeat</keyword>
<evidence type="ECO:0000256" key="1">
    <source>
        <dbReference type="PROSITE-ProRule" id="PRU00221"/>
    </source>
</evidence>
<dbReference type="PROSITE" id="PS50082">
    <property type="entry name" value="WD_REPEATS_2"/>
    <property type="match status" value="1"/>
</dbReference>
<dbReference type="WBParaSite" id="NBR_0000935801-mRNA-1">
    <property type="protein sequence ID" value="NBR_0000935801-mRNA-1"/>
    <property type="gene ID" value="NBR_0000935801"/>
</dbReference>
<evidence type="ECO:0000313" key="3">
    <source>
        <dbReference type="Proteomes" id="UP000271162"/>
    </source>
</evidence>
<dbReference type="PROSITE" id="PS50294">
    <property type="entry name" value="WD_REPEATS_REGION"/>
    <property type="match status" value="1"/>
</dbReference>
<keyword evidence="3" id="KW-1185">Reference proteome</keyword>
<name>A0A0N4Y183_NIPBR</name>
<proteinExistence type="predicted"/>
<sequence length="282" mass="31229">MNGNRLRDLEGHVMDVYKCRFFPSGLVILSGGIDMSVRVWSVETGTCPRTFKGHTSGWYLGEKSFDNSREACFAAVSDLAIIGVGREVLSCSHDGTIVKWLCQDGSVQEQWRPEAGPCNAIAISSDFTMFAVACEERKCVVYSVSGPMLSTIATDNVPTAVCIDCDYYHIVYIGDEQGMVSVYDAKTKSFICRLKTDRAGVIKIMAREEGLFVAFSSVIPLTVVVVGDGSMCCYARDFSPNEVCPLYEFTGSDCDPIYDFCFNKKHLFTACRDGVVRRYRIP</sequence>
<dbReference type="InterPro" id="IPR001680">
    <property type="entry name" value="WD40_rpt"/>
</dbReference>
<dbReference type="EMBL" id="UYSL01020130">
    <property type="protein sequence ID" value="VDL72948.1"/>
    <property type="molecule type" value="Genomic_DNA"/>
</dbReference>
<evidence type="ECO:0000313" key="2">
    <source>
        <dbReference type="EMBL" id="VDL72948.1"/>
    </source>
</evidence>
<dbReference type="InterPro" id="IPR015943">
    <property type="entry name" value="WD40/YVTN_repeat-like_dom_sf"/>
</dbReference>
<dbReference type="PANTHER" id="PTHR19879">
    <property type="entry name" value="TRANSCRIPTION INITIATION FACTOR TFIID"/>
    <property type="match status" value="1"/>
</dbReference>
<dbReference type="STRING" id="27835.A0A0N4Y183"/>
<dbReference type="GO" id="GO:0005669">
    <property type="term" value="C:transcription factor TFIID complex"/>
    <property type="evidence" value="ECO:0007669"/>
    <property type="project" value="TreeGrafter"/>
</dbReference>
<reference evidence="2 3" key="2">
    <citation type="submission" date="2018-11" db="EMBL/GenBank/DDBJ databases">
        <authorList>
            <consortium name="Pathogen Informatics"/>
        </authorList>
    </citation>
    <scope>NUCLEOTIDE SEQUENCE [LARGE SCALE GENOMIC DNA]</scope>
</reference>
<feature type="repeat" description="WD" evidence="1">
    <location>
        <begin position="9"/>
        <end position="50"/>
    </location>
</feature>
<dbReference type="Pfam" id="PF00400">
    <property type="entry name" value="WD40"/>
    <property type="match status" value="1"/>
</dbReference>
<evidence type="ECO:0000313" key="4">
    <source>
        <dbReference type="WBParaSite" id="NBR_0000935801-mRNA-1"/>
    </source>
</evidence>
<dbReference type="SUPFAM" id="SSF50978">
    <property type="entry name" value="WD40 repeat-like"/>
    <property type="match status" value="1"/>
</dbReference>
<organism evidence="4">
    <name type="scientific">Nippostrongylus brasiliensis</name>
    <name type="common">Rat hookworm</name>
    <dbReference type="NCBI Taxonomy" id="27835"/>
    <lineage>
        <taxon>Eukaryota</taxon>
        <taxon>Metazoa</taxon>
        <taxon>Ecdysozoa</taxon>
        <taxon>Nematoda</taxon>
        <taxon>Chromadorea</taxon>
        <taxon>Rhabditida</taxon>
        <taxon>Rhabditina</taxon>
        <taxon>Rhabditomorpha</taxon>
        <taxon>Strongyloidea</taxon>
        <taxon>Heligmosomidae</taxon>
        <taxon>Nippostrongylus</taxon>
    </lineage>
</organism>
<dbReference type="PANTHER" id="PTHR19879:SF7">
    <property type="entry name" value="PROTEASOMAL ATPASE-ASSOCIATED FACTOR 1"/>
    <property type="match status" value="1"/>
</dbReference>
<dbReference type="Gene3D" id="2.130.10.10">
    <property type="entry name" value="YVTN repeat-like/Quinoprotein amine dehydrogenase"/>
    <property type="match status" value="2"/>
</dbReference>
<gene>
    <name evidence="2" type="ORF">NBR_LOCUS9359</name>
</gene>
<dbReference type="GO" id="GO:0016251">
    <property type="term" value="F:RNA polymerase II general transcription initiation factor activity"/>
    <property type="evidence" value="ECO:0007669"/>
    <property type="project" value="TreeGrafter"/>
</dbReference>
<dbReference type="SMART" id="SM00320">
    <property type="entry name" value="WD40"/>
    <property type="match status" value="5"/>
</dbReference>
<reference evidence="4" key="1">
    <citation type="submission" date="2017-02" db="UniProtKB">
        <authorList>
            <consortium name="WormBaseParasite"/>
        </authorList>
    </citation>
    <scope>IDENTIFICATION</scope>
</reference>
<dbReference type="Proteomes" id="UP000271162">
    <property type="component" value="Unassembled WGS sequence"/>
</dbReference>